<organism evidence="4 5">
    <name type="scientific">Botrimarina mediterranea</name>
    <dbReference type="NCBI Taxonomy" id="2528022"/>
    <lineage>
        <taxon>Bacteria</taxon>
        <taxon>Pseudomonadati</taxon>
        <taxon>Planctomycetota</taxon>
        <taxon>Planctomycetia</taxon>
        <taxon>Pirellulales</taxon>
        <taxon>Lacipirellulaceae</taxon>
        <taxon>Botrimarina</taxon>
    </lineage>
</organism>
<evidence type="ECO:0000256" key="2">
    <source>
        <dbReference type="SAM" id="Phobius"/>
    </source>
</evidence>
<name>A0A518K2G1_9BACT</name>
<evidence type="ECO:0000313" key="5">
    <source>
        <dbReference type="Proteomes" id="UP000316426"/>
    </source>
</evidence>
<keyword evidence="2" id="KW-0812">Transmembrane</keyword>
<dbReference type="EMBL" id="CP036349">
    <property type="protein sequence ID" value="QDV71950.1"/>
    <property type="molecule type" value="Genomic_DNA"/>
</dbReference>
<reference evidence="4 5" key="1">
    <citation type="submission" date="2019-02" db="EMBL/GenBank/DDBJ databases">
        <title>Deep-cultivation of Planctomycetes and their phenomic and genomic characterization uncovers novel biology.</title>
        <authorList>
            <person name="Wiegand S."/>
            <person name="Jogler M."/>
            <person name="Boedeker C."/>
            <person name="Pinto D."/>
            <person name="Vollmers J."/>
            <person name="Rivas-Marin E."/>
            <person name="Kohn T."/>
            <person name="Peeters S.H."/>
            <person name="Heuer A."/>
            <person name="Rast P."/>
            <person name="Oberbeckmann S."/>
            <person name="Bunk B."/>
            <person name="Jeske O."/>
            <person name="Meyerdierks A."/>
            <person name="Storesund J.E."/>
            <person name="Kallscheuer N."/>
            <person name="Luecker S."/>
            <person name="Lage O.M."/>
            <person name="Pohl T."/>
            <person name="Merkel B.J."/>
            <person name="Hornburger P."/>
            <person name="Mueller R.-W."/>
            <person name="Bruemmer F."/>
            <person name="Labrenz M."/>
            <person name="Spormann A.M."/>
            <person name="Op den Camp H."/>
            <person name="Overmann J."/>
            <person name="Amann R."/>
            <person name="Jetten M.S.M."/>
            <person name="Mascher T."/>
            <person name="Medema M.H."/>
            <person name="Devos D.P."/>
            <person name="Kaster A.-K."/>
            <person name="Ovreas L."/>
            <person name="Rohde M."/>
            <person name="Galperin M.Y."/>
            <person name="Jogler C."/>
        </authorList>
    </citation>
    <scope>NUCLEOTIDE SEQUENCE [LARGE SCALE GENOMIC DNA]</scope>
    <source>
        <strain evidence="4 5">Spa11</strain>
    </source>
</reference>
<protein>
    <recommendedName>
        <fullName evidence="3">DUF4350 domain-containing protein</fullName>
    </recommendedName>
</protein>
<dbReference type="AlphaFoldDB" id="A0A518K2G1"/>
<dbReference type="Pfam" id="PF14258">
    <property type="entry name" value="DUF4350"/>
    <property type="match status" value="1"/>
</dbReference>
<feature type="domain" description="DUF4350" evidence="3">
    <location>
        <begin position="43"/>
        <end position="267"/>
    </location>
</feature>
<feature type="transmembrane region" description="Helical" evidence="2">
    <location>
        <begin position="290"/>
        <end position="314"/>
    </location>
</feature>
<accession>A0A518K2G1</accession>
<gene>
    <name evidence="4" type="ORF">Spa11_01190</name>
</gene>
<dbReference type="Proteomes" id="UP000316426">
    <property type="component" value="Chromosome"/>
</dbReference>
<keyword evidence="5" id="KW-1185">Reference proteome</keyword>
<proteinExistence type="predicted"/>
<keyword evidence="2" id="KW-1133">Transmembrane helix</keyword>
<dbReference type="KEGG" id="bmei:Spa11_01190"/>
<evidence type="ECO:0000259" key="3">
    <source>
        <dbReference type="Pfam" id="PF14258"/>
    </source>
</evidence>
<evidence type="ECO:0000313" key="4">
    <source>
        <dbReference type="EMBL" id="QDV71950.1"/>
    </source>
</evidence>
<feature type="transmembrane region" description="Helical" evidence="2">
    <location>
        <begin position="6"/>
        <end position="27"/>
    </location>
</feature>
<sequence length="431" mass="46571">MLSARSLIISIGLIMVVALSLSVLGLLQEPDSDGVGRDTYGVRAHGYRGVLEVVRELGVDGQRRIAPPTAELPVGMTIALLSPASHFVEREPAYLSQLVDWVNQGGRIIVAPPTADRPTRFTRRREEKSKSIDAPTLLGTLGLEGVSLRDGGVASSSEDKEEEAPFFPPVRESRSQGPTDTHWCQWNAAEGERLEIALPNGAPLTIEPGQAEWRPLLQLESADDGAGVIAASFPRGAGEIVVVADPDLFANAILRQSDNSIAAVRLLSPAGGPVVFDEHYHGLSSRGNPLYLLTIPGVAALTIGLLAATALWAWRTAIALGPPVFTPQKPRRDLREYVDAMSRLLLKGRDGRRYLLRELRQGTLEELGRQLGFSVLTPAPDRVAASLARRELSRAEAFSSIINDIDQRLAVADRLSATEATQLMKRANSCL</sequence>
<evidence type="ECO:0000256" key="1">
    <source>
        <dbReference type="SAM" id="MobiDB-lite"/>
    </source>
</evidence>
<feature type="region of interest" description="Disordered" evidence="1">
    <location>
        <begin position="149"/>
        <end position="180"/>
    </location>
</feature>
<keyword evidence="2" id="KW-0472">Membrane</keyword>
<dbReference type="InterPro" id="IPR025646">
    <property type="entry name" value="DUF4350"/>
</dbReference>